<keyword evidence="6" id="KW-1185">Reference proteome</keyword>
<dbReference type="AlphaFoldDB" id="A0A5C6XGK1"/>
<dbReference type="Gene3D" id="3.50.50.60">
    <property type="entry name" value="FAD/NAD(P)-binding domain"/>
    <property type="match status" value="1"/>
</dbReference>
<comment type="similarity">
    <text evidence="1">Belongs to the lycopene cyclase family.</text>
</comment>
<dbReference type="Proteomes" id="UP000321412">
    <property type="component" value="Unassembled WGS sequence"/>
</dbReference>
<evidence type="ECO:0000256" key="4">
    <source>
        <dbReference type="SAM" id="Phobius"/>
    </source>
</evidence>
<dbReference type="PANTHER" id="PTHR39757:SF5">
    <property type="entry name" value="OS02G0190600 PROTEIN"/>
    <property type="match status" value="1"/>
</dbReference>
<dbReference type="SUPFAM" id="SSF51905">
    <property type="entry name" value="FAD/NAD(P)-binding domain"/>
    <property type="match status" value="1"/>
</dbReference>
<organism evidence="5 6">
    <name type="scientific">Lujinxingia vulgaris</name>
    <dbReference type="NCBI Taxonomy" id="2600176"/>
    <lineage>
        <taxon>Bacteria</taxon>
        <taxon>Deltaproteobacteria</taxon>
        <taxon>Bradymonadales</taxon>
        <taxon>Lujinxingiaceae</taxon>
        <taxon>Lujinxingia</taxon>
    </lineage>
</organism>
<evidence type="ECO:0000256" key="3">
    <source>
        <dbReference type="ARBA" id="ARBA00023027"/>
    </source>
</evidence>
<dbReference type="EMBL" id="VOSM01000005">
    <property type="protein sequence ID" value="TXD36561.1"/>
    <property type="molecule type" value="Genomic_DNA"/>
</dbReference>
<dbReference type="InterPro" id="IPR010108">
    <property type="entry name" value="Lycopene_cyclase_b/e"/>
</dbReference>
<dbReference type="GO" id="GO:0016705">
    <property type="term" value="F:oxidoreductase activity, acting on paired donors, with incorporation or reduction of molecular oxygen"/>
    <property type="evidence" value="ECO:0007669"/>
    <property type="project" value="InterPro"/>
</dbReference>
<dbReference type="GO" id="GO:0016117">
    <property type="term" value="P:carotenoid biosynthetic process"/>
    <property type="evidence" value="ECO:0007669"/>
    <property type="project" value="UniProtKB-KW"/>
</dbReference>
<keyword evidence="3" id="KW-0520">NAD</keyword>
<keyword evidence="2" id="KW-0125">Carotenoid biosynthesis</keyword>
<protein>
    <submittedName>
        <fullName evidence="5">Lycopene cyclase family protein</fullName>
    </submittedName>
</protein>
<name>A0A5C6XGK1_9DELT</name>
<evidence type="ECO:0000313" key="6">
    <source>
        <dbReference type="Proteomes" id="UP000321412"/>
    </source>
</evidence>
<dbReference type="OrthoDB" id="537501at2"/>
<evidence type="ECO:0000256" key="2">
    <source>
        <dbReference type="ARBA" id="ARBA00022746"/>
    </source>
</evidence>
<reference evidence="5 6" key="1">
    <citation type="submission" date="2019-08" db="EMBL/GenBank/DDBJ databases">
        <title>Bradymonadales sp. TMQ4.</title>
        <authorList>
            <person name="Liang Q."/>
        </authorList>
    </citation>
    <scope>NUCLEOTIDE SEQUENCE [LARGE SCALE GENOMIC DNA]</scope>
    <source>
        <strain evidence="5 6">TMQ4</strain>
    </source>
</reference>
<keyword evidence="4" id="KW-1133">Transmembrane helix</keyword>
<keyword evidence="4" id="KW-0472">Membrane</keyword>
<comment type="caution">
    <text evidence="5">The sequence shown here is derived from an EMBL/GenBank/DDBJ whole genome shotgun (WGS) entry which is preliminary data.</text>
</comment>
<gene>
    <name evidence="5" type="ORF">FRC98_12040</name>
</gene>
<dbReference type="InterPro" id="IPR036188">
    <property type="entry name" value="FAD/NAD-bd_sf"/>
</dbReference>
<dbReference type="NCBIfam" id="TIGR01790">
    <property type="entry name" value="carotene-cycl"/>
    <property type="match status" value="1"/>
</dbReference>
<dbReference type="PANTHER" id="PTHR39757">
    <property type="match status" value="1"/>
</dbReference>
<dbReference type="GO" id="GO:0016860">
    <property type="term" value="F:intramolecular oxidoreductase activity"/>
    <property type="evidence" value="ECO:0007669"/>
    <property type="project" value="UniProtKB-ARBA"/>
</dbReference>
<evidence type="ECO:0000313" key="5">
    <source>
        <dbReference type="EMBL" id="TXD36561.1"/>
    </source>
</evidence>
<evidence type="ECO:0000256" key="1">
    <source>
        <dbReference type="ARBA" id="ARBA00006599"/>
    </source>
</evidence>
<dbReference type="Pfam" id="PF05834">
    <property type="entry name" value="Lycopene_cycl"/>
    <property type="match status" value="1"/>
</dbReference>
<keyword evidence="4" id="KW-0812">Transmembrane</keyword>
<proteinExistence type="inferred from homology"/>
<sequence>MKIRFDASFLSGRSVRDVATFERLYRSILVTLTFPIVIVGAGPAGLWLAAHLARRGVELAIVDAQLDMPWPNTYGVWRDELEGLEIEVPTLATFDQACVWLHPTRPTPLDRAYVRVDPEAFRERLRDELRTHGATLISESAGAVSQEVAGAPLRLNLEGGRTLEARAIMDATGRGFLRHRAGAAVGADPTPPEAPGVQSALGWLARFERDPLEGHPFVMMDFRPPPTSGADQTPTFLYGMHLGEDLYFVEETALVTREPLPFDALETRLRARLNERGALPTEILEVEHCLIPMGGELPGLEEGAPPIVAFGAAAGFVHPATGYSLAHSLRTGAPLADLLTEALKRELPPEDIARSALGLMWPPPARRARALYELGQEAVLEMNTTRLTAFFDTFFSLPDADWQGYMAATLPPSRLAAVMWRVFGQATNPLRLHLARHALRVAPKTLQTMFNSSSKPGGSTP</sequence>
<accession>A0A5C6XGK1</accession>
<feature type="transmembrane region" description="Helical" evidence="4">
    <location>
        <begin position="24"/>
        <end position="49"/>
    </location>
</feature>